<dbReference type="EMBL" id="AP028910">
    <property type="protein sequence ID" value="BES91419.1"/>
    <property type="molecule type" value="Genomic_DNA"/>
</dbReference>
<dbReference type="InterPro" id="IPR033575">
    <property type="entry name" value="DDA1-like"/>
</dbReference>
<name>A0ABN7AGQ8_9HEMI</name>
<sequence length="97" mass="11085">MSVISEFLNGLPSYDSENFSKYANSQGRSQTKKPPVHIPTTDSPVDQVIVPERTNVLLRYLHQKWEKEQPGLKRNNESDPLAFSLKRPRLDNSDESS</sequence>
<evidence type="ECO:0000313" key="6">
    <source>
        <dbReference type="EMBL" id="BES91419.1"/>
    </source>
</evidence>
<organism evidence="6 7">
    <name type="scientific">Nesidiocoris tenuis</name>
    <dbReference type="NCBI Taxonomy" id="355587"/>
    <lineage>
        <taxon>Eukaryota</taxon>
        <taxon>Metazoa</taxon>
        <taxon>Ecdysozoa</taxon>
        <taxon>Arthropoda</taxon>
        <taxon>Hexapoda</taxon>
        <taxon>Insecta</taxon>
        <taxon>Pterygota</taxon>
        <taxon>Neoptera</taxon>
        <taxon>Paraneoptera</taxon>
        <taxon>Hemiptera</taxon>
        <taxon>Heteroptera</taxon>
        <taxon>Panheteroptera</taxon>
        <taxon>Cimicomorpha</taxon>
        <taxon>Miridae</taxon>
        <taxon>Dicyphina</taxon>
        <taxon>Nesidiocoris</taxon>
    </lineage>
</organism>
<feature type="domain" description="DET1- and DDB1-associated protein 1" evidence="5">
    <location>
        <begin position="6"/>
        <end position="67"/>
    </location>
</feature>
<dbReference type="Pfam" id="PF10172">
    <property type="entry name" value="DDA1"/>
    <property type="match status" value="1"/>
</dbReference>
<keyword evidence="7" id="KW-1185">Reference proteome</keyword>
<dbReference type="InterPro" id="IPR018276">
    <property type="entry name" value="DDA1_dom"/>
</dbReference>
<evidence type="ECO:0000256" key="3">
    <source>
        <dbReference type="ARBA" id="ARBA00045586"/>
    </source>
</evidence>
<evidence type="ECO:0000256" key="2">
    <source>
        <dbReference type="ARBA" id="ARBA00018256"/>
    </source>
</evidence>
<gene>
    <name evidence="6" type="ORF">NTJ_04228</name>
</gene>
<comment type="similarity">
    <text evidence="1">Belongs to the DDA1 family.</text>
</comment>
<feature type="compositionally biased region" description="Polar residues" evidence="4">
    <location>
        <begin position="19"/>
        <end position="29"/>
    </location>
</feature>
<accession>A0ABN7AGQ8</accession>
<feature type="region of interest" description="Disordered" evidence="4">
    <location>
        <begin position="67"/>
        <end position="97"/>
    </location>
</feature>
<proteinExistence type="inferred from homology"/>
<dbReference type="PANTHER" id="PTHR31879">
    <property type="entry name" value="DET1- AND DDB1-ASSOCIATED PROTEIN 1"/>
    <property type="match status" value="1"/>
</dbReference>
<feature type="compositionally biased region" description="Basic and acidic residues" evidence="4">
    <location>
        <begin position="67"/>
        <end position="77"/>
    </location>
</feature>
<reference evidence="6 7" key="1">
    <citation type="submission" date="2023-09" db="EMBL/GenBank/DDBJ databases">
        <title>Nesidiocoris tenuis whole genome shotgun sequence.</title>
        <authorList>
            <person name="Shibata T."/>
            <person name="Shimoda M."/>
            <person name="Kobayashi T."/>
            <person name="Uehara T."/>
        </authorList>
    </citation>
    <scope>NUCLEOTIDE SEQUENCE [LARGE SCALE GENOMIC DNA]</scope>
    <source>
        <strain evidence="6 7">Japan</strain>
    </source>
</reference>
<dbReference type="GO" id="GO:0016874">
    <property type="term" value="F:ligase activity"/>
    <property type="evidence" value="ECO:0007669"/>
    <property type="project" value="UniProtKB-KW"/>
</dbReference>
<dbReference type="Proteomes" id="UP001307889">
    <property type="component" value="Chromosome 2"/>
</dbReference>
<evidence type="ECO:0000256" key="4">
    <source>
        <dbReference type="SAM" id="MobiDB-lite"/>
    </source>
</evidence>
<evidence type="ECO:0000259" key="5">
    <source>
        <dbReference type="Pfam" id="PF10172"/>
    </source>
</evidence>
<evidence type="ECO:0000256" key="1">
    <source>
        <dbReference type="ARBA" id="ARBA00008042"/>
    </source>
</evidence>
<comment type="function">
    <text evidence="3">Functions as a component of numerous distinct DCX (DDB1-CUL4-X-box) E3 ubiquitin-protein ligase complexes which mediate the ubiquitination and subsequent proteasomal degradation of target proteins. In the DCX complexes, acts as a scaffolding subunit required to stabilize the complex.</text>
</comment>
<dbReference type="PANTHER" id="PTHR31879:SF2">
    <property type="entry name" value="DET1- AND DDB1-ASSOCIATED PROTEIN 1"/>
    <property type="match status" value="1"/>
</dbReference>
<feature type="region of interest" description="Disordered" evidence="4">
    <location>
        <begin position="19"/>
        <end position="43"/>
    </location>
</feature>
<evidence type="ECO:0000313" key="7">
    <source>
        <dbReference type="Proteomes" id="UP001307889"/>
    </source>
</evidence>
<keyword evidence="6" id="KW-0436">Ligase</keyword>
<feature type="compositionally biased region" description="Basic and acidic residues" evidence="4">
    <location>
        <begin position="88"/>
        <end position="97"/>
    </location>
</feature>
<protein>
    <recommendedName>
        <fullName evidence="2">DET1- and DDB1-associated protein 1</fullName>
    </recommendedName>
</protein>